<comment type="caution">
    <text evidence="4">The sequence shown here is derived from an EMBL/GenBank/DDBJ whole genome shotgun (WGS) entry which is preliminary data.</text>
</comment>
<keyword evidence="1" id="KW-0560">Oxidoreductase</keyword>
<accession>A0A7X2NKS8</accession>
<dbReference type="InterPro" id="IPR016162">
    <property type="entry name" value="Ald_DH_N"/>
</dbReference>
<keyword evidence="2" id="KW-0520">NAD</keyword>
<dbReference type="Pfam" id="PF00171">
    <property type="entry name" value="Aldedh"/>
    <property type="match status" value="1"/>
</dbReference>
<evidence type="ECO:0000259" key="3">
    <source>
        <dbReference type="Pfam" id="PF00171"/>
    </source>
</evidence>
<organism evidence="4 5">
    <name type="scientific">Clostridium porci</name>
    <dbReference type="NCBI Taxonomy" id="2605778"/>
    <lineage>
        <taxon>Bacteria</taxon>
        <taxon>Bacillati</taxon>
        <taxon>Bacillota</taxon>
        <taxon>Clostridia</taxon>
        <taxon>Eubacteriales</taxon>
        <taxon>Clostridiaceae</taxon>
        <taxon>Clostridium</taxon>
    </lineage>
</organism>
<protein>
    <submittedName>
        <fullName evidence="4">Aldehyde dehydrogenase family protein</fullName>
    </submittedName>
</protein>
<dbReference type="EMBL" id="VUMD01000006">
    <property type="protein sequence ID" value="MSS36657.1"/>
    <property type="molecule type" value="Genomic_DNA"/>
</dbReference>
<proteinExistence type="predicted"/>
<feature type="domain" description="Aldehyde dehydrogenase" evidence="3">
    <location>
        <begin position="10"/>
        <end position="268"/>
    </location>
</feature>
<gene>
    <name evidence="4" type="ORF">FYJ39_08745</name>
</gene>
<evidence type="ECO:0000256" key="2">
    <source>
        <dbReference type="ARBA" id="ARBA00023027"/>
    </source>
</evidence>
<dbReference type="InterPro" id="IPR015590">
    <property type="entry name" value="Aldehyde_DH_dom"/>
</dbReference>
<dbReference type="Gene3D" id="3.40.309.10">
    <property type="entry name" value="Aldehyde Dehydrogenase, Chain A, domain 2"/>
    <property type="match status" value="1"/>
</dbReference>
<reference evidence="4 5" key="1">
    <citation type="submission" date="2019-08" db="EMBL/GenBank/DDBJ databases">
        <title>In-depth cultivation of the pig gut microbiome towards novel bacterial diversity and tailored functional studies.</title>
        <authorList>
            <person name="Wylensek D."/>
            <person name="Hitch T.C.A."/>
            <person name="Clavel T."/>
        </authorList>
    </citation>
    <scope>NUCLEOTIDE SEQUENCE [LARGE SCALE GENOMIC DNA]</scope>
    <source>
        <strain evidence="4 5">WCA-389-WT-23D1</strain>
    </source>
</reference>
<dbReference type="InterPro" id="IPR016161">
    <property type="entry name" value="Ald_DH/histidinol_DH"/>
</dbReference>
<evidence type="ECO:0000256" key="1">
    <source>
        <dbReference type="ARBA" id="ARBA00023002"/>
    </source>
</evidence>
<dbReference type="NCBIfam" id="NF011927">
    <property type="entry name" value="PRK15398.1"/>
    <property type="match status" value="1"/>
</dbReference>
<evidence type="ECO:0000313" key="5">
    <source>
        <dbReference type="Proteomes" id="UP000429958"/>
    </source>
</evidence>
<dbReference type="InterPro" id="IPR012408">
    <property type="entry name" value="Acetald_propionald_DH-rel"/>
</dbReference>
<dbReference type="SUPFAM" id="SSF53720">
    <property type="entry name" value="ALDH-like"/>
    <property type="match status" value="1"/>
</dbReference>
<dbReference type="InterPro" id="IPR016163">
    <property type="entry name" value="Ald_DH_C"/>
</dbReference>
<dbReference type="Proteomes" id="UP000429958">
    <property type="component" value="Unassembled WGS sequence"/>
</dbReference>
<dbReference type="GO" id="GO:0008774">
    <property type="term" value="F:acetaldehyde dehydrogenase (acetylating) activity"/>
    <property type="evidence" value="ECO:0007669"/>
    <property type="project" value="InterPro"/>
</dbReference>
<dbReference type="PANTHER" id="PTHR11699">
    <property type="entry name" value="ALDEHYDE DEHYDROGENASE-RELATED"/>
    <property type="match status" value="1"/>
</dbReference>
<dbReference type="PIRSF" id="PIRSF036410">
    <property type="entry name" value="EutE_PduP"/>
    <property type="match status" value="1"/>
</dbReference>
<dbReference type="Gene3D" id="3.40.605.10">
    <property type="entry name" value="Aldehyde Dehydrogenase, Chain A, domain 1"/>
    <property type="match status" value="1"/>
</dbReference>
<keyword evidence="5" id="KW-1185">Reference proteome</keyword>
<evidence type="ECO:0000313" key="4">
    <source>
        <dbReference type="EMBL" id="MSS36657.1"/>
    </source>
</evidence>
<dbReference type="AlphaFoldDB" id="A0A7X2NKS8"/>
<sequence>MFDMESSVYSSVTDAVAAAKGAYGRYTELTLNERKEILEHIKNALRPMANKLAAMAVEETGMGNVKDKAQKIRLSIEMTPGVEDLITEVNTGDHGMTLYELSSFGIVCAVQPCTNPCATLISNTIGMLAAGNAIIHCPHPRAVKVSQFLTAIISNAIRTVCGIDNLVVTLHESLMGLTAEVMSHPDVDLVVCTGGSSSLRQAMLSGKKVIGAGPANPVAIVDETADLAKSARDIVQGASFDNNLMCTSEKGIVVVEAAAAPFIYELLKNGVYYVKDEGELQSLLSVAVTEDFVINKKLEGKSADEILKAAGIACSSSVRLIVAETERIHPFAALELLMPLVPLIKAENFDEALEIALELEQGYKHTATIHSESIERLNRAAKKMQTSVFVKNGASLLGIGFDKEGHTSFTIATATGEGTTTARHFARRRRCTLTSGFSIR</sequence>
<name>A0A7X2NKS8_9CLOT</name>